<dbReference type="Pfam" id="PF00072">
    <property type="entry name" value="Response_reg"/>
    <property type="match status" value="1"/>
</dbReference>
<dbReference type="EC" id="2.7.13.3" evidence="2"/>
<protein>
    <recommendedName>
        <fullName evidence="2">histidine kinase</fullName>
        <ecNumber evidence="2">2.7.13.3</ecNumber>
    </recommendedName>
</protein>
<keyword evidence="5" id="KW-0547">Nucleotide-binding</keyword>
<dbReference type="Pfam" id="PF00512">
    <property type="entry name" value="HisKA"/>
    <property type="match status" value="2"/>
</dbReference>
<evidence type="ECO:0000256" key="6">
    <source>
        <dbReference type="ARBA" id="ARBA00022777"/>
    </source>
</evidence>
<dbReference type="InterPro" id="IPR003661">
    <property type="entry name" value="HisK_dim/P_dom"/>
</dbReference>
<dbReference type="PRINTS" id="PR00344">
    <property type="entry name" value="BCTRLSENSOR"/>
</dbReference>
<keyword evidence="14" id="KW-1185">Reference proteome</keyword>
<feature type="domain" description="Histidine kinase" evidence="11">
    <location>
        <begin position="782"/>
        <end position="997"/>
    </location>
</feature>
<sequence length="997" mass="109175">MSPQPPAPGGPDAPLLPPSGLDWLVGGGEMGKLIRAMDWSQTPLGPVESWPQSLRTTVSLCLSSTFPILIAWGPEHVQIYNDSYRPICGEKHPQSMGQRFRECWASALPAVGGVFDRAQQGEGSYIENLRMFLDRYGYLEEAFMTFSFSPIRDESGKVGGLFHPITEVTEKMLSARRTQALRTLSERLGKAKTLQQIWDATVQSHGDYELDLPFLLIYRLDSTGTTAHLASAAGLAPGTPAAPEHLGTGETEAPAAWPVARMLQSRQTEPVDALDPRLGPLGCGPYPESPTSALLIPIIPSGMSTPLGFLVAGVSARRAMDSTYRAFYEQLETTVTTAVSNVRAYEQEQQRAAALAEIDRAKTAFFSNVSHEFRTPLTLMLGPLEESLSTGEGLTPAQRERQQLIHRNALRLLKLVNSLLDFSRIEAGRVQASYRATDLPKLTADVASSFRSAMEKAGLQYHVTVPEHLEPVYVDHDMWEKIVLNLISNAFKFTLQGEIEVKLTPLEGRVRLTVRDTGTGIPEAELPRLFERFHRVEHSQGRTFEGTGIGLALTQELVKMHGGTLGVQSTENVGSTFHVELPLGHAHVPADRIVPGDAPAGPGTLSASFVEEALRWLPGSDAPTPSPEGPAVLGVPGQRPRVLVADDNADMRGYIRSLLEQSCEVETVPDGEAAYLAVLESPPDLVLSDVMMPRLDGFGLIQKLRANPKTQRVPLILLSARAGEEARIEGLQAGADDYLVKPFHARELLARVENAVRLARERSDRERQAQERIELEQQLIGIVSHDLRNPISAILMSTAFLFRLGTLDEKSAKVATRIQASADRAMRMVRDLLDFTQARLGGGLRIDRRAAELQHIAWLAIEDVKLAYPDRDILFEAGDVREGEWDDDRLFQLVTNLVTNAVKYSPASTRVTVRLSGTQDETQLQVHNEGEPIPPELQARLFMPMQQGSGGGDRGGRSIGLGLYIVSQIVRAHGGTIHVVSAHGVGTTFTVRMPLRG</sequence>
<dbReference type="FunFam" id="1.10.287.130:FF:000045">
    <property type="entry name" value="Two-component system sensor histidine kinase/response regulator"/>
    <property type="match status" value="1"/>
</dbReference>
<dbReference type="PANTHER" id="PTHR43547">
    <property type="entry name" value="TWO-COMPONENT HISTIDINE KINASE"/>
    <property type="match status" value="1"/>
</dbReference>
<gene>
    <name evidence="13" type="ORF">SAMN05444354_11274</name>
</gene>
<dbReference type="SMART" id="SM00387">
    <property type="entry name" value="HATPase_c"/>
    <property type="match status" value="2"/>
</dbReference>
<dbReference type="PROSITE" id="PS50109">
    <property type="entry name" value="HIS_KIN"/>
    <property type="match status" value="2"/>
</dbReference>
<evidence type="ECO:0000259" key="11">
    <source>
        <dbReference type="PROSITE" id="PS50109"/>
    </source>
</evidence>
<evidence type="ECO:0000256" key="5">
    <source>
        <dbReference type="ARBA" id="ARBA00022741"/>
    </source>
</evidence>
<dbReference type="RefSeq" id="WP_342742405.1">
    <property type="nucleotide sequence ID" value="NZ_FOAP01000012.1"/>
</dbReference>
<dbReference type="SMART" id="SM00448">
    <property type="entry name" value="REC"/>
    <property type="match status" value="1"/>
</dbReference>
<dbReference type="AlphaFoldDB" id="A0A1H7VZZ0"/>
<organism evidence="13 14">
    <name type="scientific">Stigmatella aurantiaca</name>
    <dbReference type="NCBI Taxonomy" id="41"/>
    <lineage>
        <taxon>Bacteria</taxon>
        <taxon>Pseudomonadati</taxon>
        <taxon>Myxococcota</taxon>
        <taxon>Myxococcia</taxon>
        <taxon>Myxococcales</taxon>
        <taxon>Cystobacterineae</taxon>
        <taxon>Archangiaceae</taxon>
        <taxon>Stigmatella</taxon>
    </lineage>
</organism>
<dbReference type="EMBL" id="FOAP01000012">
    <property type="protein sequence ID" value="SEM14358.1"/>
    <property type="molecule type" value="Genomic_DNA"/>
</dbReference>
<evidence type="ECO:0000256" key="10">
    <source>
        <dbReference type="SAM" id="Coils"/>
    </source>
</evidence>
<dbReference type="Gene3D" id="3.40.50.2300">
    <property type="match status" value="1"/>
</dbReference>
<dbReference type="Proteomes" id="UP000182719">
    <property type="component" value="Unassembled WGS sequence"/>
</dbReference>
<evidence type="ECO:0000256" key="7">
    <source>
        <dbReference type="ARBA" id="ARBA00022840"/>
    </source>
</evidence>
<dbReference type="SUPFAM" id="SSF55781">
    <property type="entry name" value="GAF domain-like"/>
    <property type="match status" value="1"/>
</dbReference>
<evidence type="ECO:0000313" key="13">
    <source>
        <dbReference type="EMBL" id="SEM14358.1"/>
    </source>
</evidence>
<dbReference type="PROSITE" id="PS50110">
    <property type="entry name" value="RESPONSE_REGULATORY"/>
    <property type="match status" value="1"/>
</dbReference>
<dbReference type="InterPro" id="IPR036890">
    <property type="entry name" value="HATPase_C_sf"/>
</dbReference>
<dbReference type="SUPFAM" id="SSF55874">
    <property type="entry name" value="ATPase domain of HSP90 chaperone/DNA topoisomerase II/histidine kinase"/>
    <property type="match status" value="2"/>
</dbReference>
<dbReference type="InterPro" id="IPR003594">
    <property type="entry name" value="HATPase_dom"/>
</dbReference>
<dbReference type="CDD" id="cd00075">
    <property type="entry name" value="HATPase"/>
    <property type="match status" value="1"/>
</dbReference>
<dbReference type="SMART" id="SM00388">
    <property type="entry name" value="HisKA"/>
    <property type="match status" value="2"/>
</dbReference>
<dbReference type="Gene3D" id="3.30.565.10">
    <property type="entry name" value="Histidine kinase-like ATPase, C-terminal domain"/>
    <property type="match status" value="2"/>
</dbReference>
<dbReference type="Gene3D" id="3.30.450.40">
    <property type="match status" value="1"/>
</dbReference>
<keyword evidence="3 9" id="KW-0597">Phosphoprotein</keyword>
<evidence type="ECO:0000256" key="1">
    <source>
        <dbReference type="ARBA" id="ARBA00000085"/>
    </source>
</evidence>
<dbReference type="PANTHER" id="PTHR43547:SF2">
    <property type="entry name" value="HYBRID SIGNAL TRANSDUCTION HISTIDINE KINASE C"/>
    <property type="match status" value="1"/>
</dbReference>
<evidence type="ECO:0000256" key="4">
    <source>
        <dbReference type="ARBA" id="ARBA00022679"/>
    </source>
</evidence>
<dbReference type="InterPro" id="IPR036097">
    <property type="entry name" value="HisK_dim/P_sf"/>
</dbReference>
<keyword evidence="7" id="KW-0067">ATP-binding</keyword>
<feature type="modified residue" description="4-aspartylphosphate" evidence="9">
    <location>
        <position position="689"/>
    </location>
</feature>
<dbReference type="GO" id="GO:0000155">
    <property type="term" value="F:phosphorelay sensor kinase activity"/>
    <property type="evidence" value="ECO:0007669"/>
    <property type="project" value="InterPro"/>
</dbReference>
<keyword evidence="4" id="KW-0808">Transferase</keyword>
<dbReference type="InterPro" id="IPR029016">
    <property type="entry name" value="GAF-like_dom_sf"/>
</dbReference>
<name>A0A1H7VZZ0_STIAU</name>
<evidence type="ECO:0000256" key="8">
    <source>
        <dbReference type="ARBA" id="ARBA00023012"/>
    </source>
</evidence>
<dbReference type="Gene3D" id="3.30.450.20">
    <property type="entry name" value="PAS domain"/>
    <property type="match status" value="1"/>
</dbReference>
<reference evidence="14" key="1">
    <citation type="submission" date="2016-10" db="EMBL/GenBank/DDBJ databases">
        <authorList>
            <person name="Varghese N."/>
            <person name="Submissions S."/>
        </authorList>
    </citation>
    <scope>NUCLEOTIDE SEQUENCE [LARGE SCALE GENOMIC DNA]</scope>
    <source>
        <strain evidence="14">DSM 17044</strain>
    </source>
</reference>
<dbReference type="InterPro" id="IPR004358">
    <property type="entry name" value="Sig_transdc_His_kin-like_C"/>
</dbReference>
<comment type="catalytic activity">
    <reaction evidence="1">
        <text>ATP + protein L-histidine = ADP + protein N-phospho-L-histidine.</text>
        <dbReference type="EC" id="2.7.13.3"/>
    </reaction>
</comment>
<evidence type="ECO:0000256" key="9">
    <source>
        <dbReference type="PROSITE-ProRule" id="PRU00169"/>
    </source>
</evidence>
<dbReference type="CDD" id="cd00082">
    <property type="entry name" value="HisKA"/>
    <property type="match status" value="2"/>
</dbReference>
<accession>A0A1H7VZZ0</accession>
<dbReference type="SUPFAM" id="SSF47384">
    <property type="entry name" value="Homodimeric domain of signal transducing histidine kinase"/>
    <property type="match status" value="2"/>
</dbReference>
<dbReference type="InterPro" id="IPR011006">
    <property type="entry name" value="CheY-like_superfamily"/>
</dbReference>
<evidence type="ECO:0000256" key="3">
    <source>
        <dbReference type="ARBA" id="ARBA00022553"/>
    </source>
</evidence>
<dbReference type="InterPro" id="IPR001789">
    <property type="entry name" value="Sig_transdc_resp-reg_receiver"/>
</dbReference>
<keyword evidence="6 13" id="KW-0418">Kinase</keyword>
<evidence type="ECO:0000256" key="2">
    <source>
        <dbReference type="ARBA" id="ARBA00012438"/>
    </source>
</evidence>
<feature type="coiled-coil region" evidence="10">
    <location>
        <begin position="749"/>
        <end position="778"/>
    </location>
</feature>
<dbReference type="FunFam" id="3.30.565.10:FF:000037">
    <property type="entry name" value="Hybrid sensor histidine kinase/response regulator"/>
    <property type="match status" value="1"/>
</dbReference>
<dbReference type="GO" id="GO:0005524">
    <property type="term" value="F:ATP binding"/>
    <property type="evidence" value="ECO:0007669"/>
    <property type="project" value="UniProtKB-KW"/>
</dbReference>
<proteinExistence type="predicted"/>
<dbReference type="SUPFAM" id="SSF52172">
    <property type="entry name" value="CheY-like"/>
    <property type="match status" value="1"/>
</dbReference>
<feature type="domain" description="Histidine kinase" evidence="11">
    <location>
        <begin position="368"/>
        <end position="585"/>
    </location>
</feature>
<dbReference type="CDD" id="cd16922">
    <property type="entry name" value="HATPase_EvgS-ArcB-TorS-like"/>
    <property type="match status" value="1"/>
</dbReference>
<keyword evidence="10" id="KW-0175">Coiled coil</keyword>
<keyword evidence="8" id="KW-0902">Two-component regulatory system</keyword>
<dbReference type="Gene3D" id="1.10.287.130">
    <property type="match status" value="2"/>
</dbReference>
<evidence type="ECO:0000259" key="12">
    <source>
        <dbReference type="PROSITE" id="PS50110"/>
    </source>
</evidence>
<dbReference type="InterPro" id="IPR005467">
    <property type="entry name" value="His_kinase_dom"/>
</dbReference>
<dbReference type="CDD" id="cd17574">
    <property type="entry name" value="REC_OmpR"/>
    <property type="match status" value="1"/>
</dbReference>
<feature type="domain" description="Response regulatory" evidence="12">
    <location>
        <begin position="641"/>
        <end position="756"/>
    </location>
</feature>
<dbReference type="Pfam" id="PF02518">
    <property type="entry name" value="HATPase_c"/>
    <property type="match status" value="2"/>
</dbReference>
<evidence type="ECO:0000313" key="14">
    <source>
        <dbReference type="Proteomes" id="UP000182719"/>
    </source>
</evidence>